<sequence length="247" mass="28086">MSNWVDATVKKVTWWSDTLFSLVVNASVEPFKAGQFTKLSIMEGDKRIARAYSYINAPNNPDLEFYLINVEGGLLSPRLAQLKPGDTVLIEQRATGFFTLDEIPQSEQLWMLSTGTAIGPFLSILQQQEVWQKYTQINLVHGVRFNADLSYQNLIHTLINAHPTQLNYIPVVSREEPQQGLKGRITTAIQNGELFSKASRTPSPSNSQFMICGNPQMVKDTTQLLLDKNFKRNRRRDPGHITVEQYW</sequence>
<dbReference type="Pfam" id="PF00175">
    <property type="entry name" value="NAD_binding_1"/>
    <property type="match status" value="1"/>
</dbReference>
<dbReference type="Proteomes" id="UP000279995">
    <property type="component" value="Chromosome II"/>
</dbReference>
<dbReference type="InterPro" id="IPR033892">
    <property type="entry name" value="FNR_bac"/>
</dbReference>
<dbReference type="Gene3D" id="3.40.50.80">
    <property type="entry name" value="Nucleotide-binding domain of ferredoxin-NADP reductase (FNR) module"/>
    <property type="match status" value="1"/>
</dbReference>
<comment type="catalytic activity">
    <reaction evidence="10">
        <text>2 reduced [2Fe-2S]-[ferredoxin] + NADP(+) + H(+) = 2 oxidized [2Fe-2S]-[ferredoxin] + NADPH</text>
        <dbReference type="Rhea" id="RHEA:20125"/>
        <dbReference type="Rhea" id="RHEA-COMP:10000"/>
        <dbReference type="Rhea" id="RHEA-COMP:10001"/>
        <dbReference type="ChEBI" id="CHEBI:15378"/>
        <dbReference type="ChEBI" id="CHEBI:33737"/>
        <dbReference type="ChEBI" id="CHEBI:33738"/>
        <dbReference type="ChEBI" id="CHEBI:57783"/>
        <dbReference type="ChEBI" id="CHEBI:58349"/>
        <dbReference type="EC" id="1.18.1.2"/>
    </reaction>
</comment>
<dbReference type="SUPFAM" id="SSF52343">
    <property type="entry name" value="Ferredoxin reductase-like, C-terminal NADP-linked domain"/>
    <property type="match status" value="1"/>
</dbReference>
<evidence type="ECO:0000256" key="9">
    <source>
        <dbReference type="ARBA" id="ARBA00034078"/>
    </source>
</evidence>
<dbReference type="PROSITE" id="PS51384">
    <property type="entry name" value="FAD_FR"/>
    <property type="match status" value="1"/>
</dbReference>
<dbReference type="SUPFAM" id="SSF63380">
    <property type="entry name" value="Riboflavin synthase domain-like"/>
    <property type="match status" value="1"/>
</dbReference>
<dbReference type="EC" id="1.18.1.2" evidence="3"/>
<dbReference type="AlphaFoldDB" id="A0AAD0XF14"/>
<dbReference type="InterPro" id="IPR017927">
    <property type="entry name" value="FAD-bd_FR_type"/>
</dbReference>
<evidence type="ECO:0000256" key="1">
    <source>
        <dbReference type="ARBA" id="ARBA00001974"/>
    </source>
</evidence>
<keyword evidence="6" id="KW-0274">FAD</keyword>
<dbReference type="PANTHER" id="PTHR47878">
    <property type="entry name" value="OXIDOREDUCTASE FAD/NAD(P)-BINDING DOMAIN PROTEIN"/>
    <property type="match status" value="1"/>
</dbReference>
<dbReference type="GO" id="GO:0000166">
    <property type="term" value="F:nucleotide binding"/>
    <property type="evidence" value="ECO:0007669"/>
    <property type="project" value="UniProtKB-KW"/>
</dbReference>
<protein>
    <recommendedName>
        <fullName evidence="3">ferredoxin--NADP(+) reductase</fullName>
        <ecNumber evidence="3">1.18.1.2</ecNumber>
    </recommendedName>
</protein>
<dbReference type="GO" id="GO:0042167">
    <property type="term" value="P:heme catabolic process"/>
    <property type="evidence" value="ECO:0007669"/>
    <property type="project" value="TreeGrafter"/>
</dbReference>
<dbReference type="Gene3D" id="2.40.30.10">
    <property type="entry name" value="Translation factors"/>
    <property type="match status" value="1"/>
</dbReference>
<evidence type="ECO:0000256" key="3">
    <source>
        <dbReference type="ARBA" id="ARBA00013223"/>
    </source>
</evidence>
<dbReference type="GO" id="GO:0034599">
    <property type="term" value="P:cellular response to oxidative stress"/>
    <property type="evidence" value="ECO:0007669"/>
    <property type="project" value="TreeGrafter"/>
</dbReference>
<dbReference type="InterPro" id="IPR008333">
    <property type="entry name" value="Cbr1-like_FAD-bd_dom"/>
</dbReference>
<dbReference type="Pfam" id="PF00970">
    <property type="entry name" value="FAD_binding_6"/>
    <property type="match status" value="1"/>
</dbReference>
<keyword evidence="8" id="KW-0560">Oxidoreductase</keyword>
<dbReference type="RefSeq" id="WP_121638632.1">
    <property type="nucleotide sequence ID" value="NZ_CP033066.1"/>
</dbReference>
<dbReference type="EMBL" id="CP033066">
    <property type="protein sequence ID" value="AYM88915.1"/>
    <property type="molecule type" value="Genomic_DNA"/>
</dbReference>
<dbReference type="InterPro" id="IPR039261">
    <property type="entry name" value="FNR_nucleotide-bd"/>
</dbReference>
<evidence type="ECO:0000256" key="7">
    <source>
        <dbReference type="ARBA" id="ARBA00022857"/>
    </source>
</evidence>
<dbReference type="GO" id="GO:0004324">
    <property type="term" value="F:ferredoxin-NADP+ reductase activity"/>
    <property type="evidence" value="ECO:0007669"/>
    <property type="project" value="UniProtKB-EC"/>
</dbReference>
<dbReference type="InterPro" id="IPR017938">
    <property type="entry name" value="Riboflavin_synthase-like_b-brl"/>
</dbReference>
<keyword evidence="7" id="KW-0521">NADP</keyword>
<evidence type="ECO:0000259" key="11">
    <source>
        <dbReference type="PROSITE" id="PS51384"/>
    </source>
</evidence>
<evidence type="ECO:0000256" key="10">
    <source>
        <dbReference type="ARBA" id="ARBA00047776"/>
    </source>
</evidence>
<evidence type="ECO:0000256" key="8">
    <source>
        <dbReference type="ARBA" id="ARBA00023002"/>
    </source>
</evidence>
<evidence type="ECO:0000256" key="6">
    <source>
        <dbReference type="ARBA" id="ARBA00022827"/>
    </source>
</evidence>
<reference evidence="12 13" key="1">
    <citation type="submission" date="2018-10" db="EMBL/GenBank/DDBJ databases">
        <title>Complete Genome Sequence and Transcriptomic Profiles of a Marine Bacterium, Pseudoalteromonas agarivorans Hao 2018.</title>
        <authorList>
            <person name="Hao L."/>
        </authorList>
    </citation>
    <scope>NUCLEOTIDE SEQUENCE [LARGE SCALE GENOMIC DNA]</scope>
    <source>
        <strain evidence="12 13">Hao 2018</strain>
    </source>
</reference>
<feature type="domain" description="FAD-binding FR-type" evidence="11">
    <location>
        <begin position="2"/>
        <end position="101"/>
    </location>
</feature>
<comment type="cofactor">
    <cofactor evidence="1">
        <name>FAD</name>
        <dbReference type="ChEBI" id="CHEBI:57692"/>
    </cofactor>
</comment>
<dbReference type="PANTHER" id="PTHR47878:SF1">
    <property type="entry name" value="FLAVODOXIN_FERREDOXIN--NADP REDUCTASE"/>
    <property type="match status" value="1"/>
</dbReference>
<dbReference type="InterPro" id="IPR001433">
    <property type="entry name" value="OxRdtase_FAD/NAD-bd"/>
</dbReference>
<proteinExistence type="inferred from homology"/>
<evidence type="ECO:0000256" key="4">
    <source>
        <dbReference type="ARBA" id="ARBA00022630"/>
    </source>
</evidence>
<accession>A0AAD0XF14</accession>
<evidence type="ECO:0000313" key="12">
    <source>
        <dbReference type="EMBL" id="AYM88915.1"/>
    </source>
</evidence>
<comment type="cofactor">
    <cofactor evidence="9">
        <name>[2Fe-2S] cluster</name>
        <dbReference type="ChEBI" id="CHEBI:190135"/>
    </cofactor>
</comment>
<name>A0AAD0XF14_9GAMM</name>
<keyword evidence="5" id="KW-0547">Nucleotide-binding</keyword>
<organism evidence="12 13">
    <name type="scientific">Pseudoalteromonas agarivorans</name>
    <dbReference type="NCBI Taxonomy" id="176102"/>
    <lineage>
        <taxon>Bacteria</taxon>
        <taxon>Pseudomonadati</taxon>
        <taxon>Pseudomonadota</taxon>
        <taxon>Gammaproteobacteria</taxon>
        <taxon>Alteromonadales</taxon>
        <taxon>Pseudoalteromonadaceae</taxon>
        <taxon>Pseudoalteromonas</taxon>
    </lineage>
</organism>
<comment type="similarity">
    <text evidence="2">Belongs to the ferredoxin--NADP reductase type 1 family.</text>
</comment>
<gene>
    <name evidence="12" type="ORF">D9T18_19780</name>
</gene>
<dbReference type="InterPro" id="IPR051930">
    <property type="entry name" value="FNR_type-1"/>
</dbReference>
<keyword evidence="4" id="KW-0285">Flavoprotein</keyword>
<evidence type="ECO:0000313" key="13">
    <source>
        <dbReference type="Proteomes" id="UP000279995"/>
    </source>
</evidence>
<evidence type="ECO:0000256" key="5">
    <source>
        <dbReference type="ARBA" id="ARBA00022741"/>
    </source>
</evidence>
<dbReference type="CDD" id="cd06195">
    <property type="entry name" value="FNR1"/>
    <property type="match status" value="1"/>
</dbReference>
<evidence type="ECO:0000256" key="2">
    <source>
        <dbReference type="ARBA" id="ARBA00008312"/>
    </source>
</evidence>